<name>A0A074WCY0_AURM1</name>
<dbReference type="GeneID" id="63912870"/>
<evidence type="ECO:0000256" key="2">
    <source>
        <dbReference type="SAM" id="Phobius"/>
    </source>
</evidence>
<evidence type="ECO:0000313" key="3">
    <source>
        <dbReference type="EMBL" id="KEQ67757.1"/>
    </source>
</evidence>
<dbReference type="Proteomes" id="UP000030672">
    <property type="component" value="Unassembled WGS sequence"/>
</dbReference>
<dbReference type="CDD" id="cd22997">
    <property type="entry name" value="GT_LH"/>
    <property type="match status" value="1"/>
</dbReference>
<gene>
    <name evidence="3" type="ORF">M437DRAFT_36723</name>
</gene>
<protein>
    <submittedName>
        <fullName evidence="3">Uncharacterized protein</fullName>
    </submittedName>
</protein>
<feature type="transmembrane region" description="Helical" evidence="2">
    <location>
        <begin position="29"/>
        <end position="46"/>
    </location>
</feature>
<accession>A0A074WCY0</accession>
<keyword evidence="2" id="KW-1133">Transmembrane helix</keyword>
<dbReference type="PANTHER" id="PTHR36587:SF2">
    <property type="entry name" value="EXPRESSION SITE-ASSOCIATED GENE 3 (ESAG3)-LIKE PROTEIN"/>
    <property type="match status" value="1"/>
</dbReference>
<dbReference type="EMBL" id="KL584824">
    <property type="protein sequence ID" value="KEQ67757.1"/>
    <property type="molecule type" value="Genomic_DNA"/>
</dbReference>
<dbReference type="PANTHER" id="PTHR36587">
    <property type="entry name" value="EXPRESSION SITE-ASSOCIATED GENE 3 (ESAG3)-LIKE PROTEIN"/>
    <property type="match status" value="1"/>
</dbReference>
<organism evidence="3 4">
    <name type="scientific">Aureobasidium melanogenum (strain CBS 110374)</name>
    <name type="common">Aureobasidium pullulans var. melanogenum</name>
    <dbReference type="NCBI Taxonomy" id="1043003"/>
    <lineage>
        <taxon>Eukaryota</taxon>
        <taxon>Fungi</taxon>
        <taxon>Dikarya</taxon>
        <taxon>Ascomycota</taxon>
        <taxon>Pezizomycotina</taxon>
        <taxon>Dothideomycetes</taxon>
        <taxon>Dothideomycetidae</taxon>
        <taxon>Dothideales</taxon>
        <taxon>Saccotheciaceae</taxon>
        <taxon>Aureobasidium</taxon>
    </lineage>
</organism>
<proteinExistence type="predicted"/>
<reference evidence="3 4" key="1">
    <citation type="journal article" date="2014" name="BMC Genomics">
        <title>Genome sequencing of four Aureobasidium pullulans varieties: biotechnological potential, stress tolerance, and description of new species.</title>
        <authorList>
            <person name="Gostin Ar C."/>
            <person name="Ohm R.A."/>
            <person name="Kogej T."/>
            <person name="Sonjak S."/>
            <person name="Turk M."/>
            <person name="Zajc J."/>
            <person name="Zalar P."/>
            <person name="Grube M."/>
            <person name="Sun H."/>
            <person name="Han J."/>
            <person name="Sharma A."/>
            <person name="Chiniquy J."/>
            <person name="Ngan C.Y."/>
            <person name="Lipzen A."/>
            <person name="Barry K."/>
            <person name="Grigoriev I.V."/>
            <person name="Gunde-Cimerman N."/>
        </authorList>
    </citation>
    <scope>NUCLEOTIDE SEQUENCE [LARGE SCALE GENOMIC DNA]</scope>
    <source>
        <strain evidence="3 4">CBS 110374</strain>
    </source>
</reference>
<evidence type="ECO:0000256" key="1">
    <source>
        <dbReference type="SAM" id="MobiDB-lite"/>
    </source>
</evidence>
<dbReference type="AlphaFoldDB" id="A0A074WCY0"/>
<dbReference type="RefSeq" id="XP_040884779.1">
    <property type="nucleotide sequence ID" value="XM_041019497.1"/>
</dbReference>
<feature type="compositionally biased region" description="Basic and acidic residues" evidence="1">
    <location>
        <begin position="84"/>
        <end position="93"/>
    </location>
</feature>
<dbReference type="HOGENOM" id="CLU_020425_3_0_1"/>
<keyword evidence="2" id="KW-0812">Transmembrane</keyword>
<sequence>MGQATPAAGRDGLVAYKQALLNLAQAPRWRGLIIGTVSFLLVFWIWQANSDPNAPGSKLYNKISGRPQHQDFMWKPPPPLEPSEITKDLEEGRSSSAPIGLKKENPQFHLLIHAPKITSNVCRSLLSSFLLDYPTPTLIGYRPSPPNETVEGDFWLDYGLADTTEYLTQQNRISDDDFIAIVDGESTVFQLPSEALLTEYNAQTEQANAELDDKYRDIPVKTANKQKLQRFNQSVFFAAEYEVVQKPHNGFLSRFRLPENKLSTHLNDNLAVGSGSGLRHLFETALEQNSRIERTDRDTFNTMFAQQGLLRASQAKEQRELKTWLSRNVLPSNKKLQKKLAEDYAAAKQDLGIGLDYKATIFQTIPASAQHVADSVITLSEHPTFPVPKSFKKLPSPFNLQTYTPHLNSTSAILVQKQEKLPYTLHWTDIPLFTNPVTQKVPSLISMLPPKANNKADSASSLLTAPDTNMRELWESMWFFPYARPLLKQYLSKSTSKEIASEAAVGGERWYDSRGGRGGVWTVDNEWLDAADLCAPFGKEIFEDGFRGWSHAVPDGVELSKVEKTPDGKGIVIGEQVRNGQIHKIVAVQSEN</sequence>
<keyword evidence="4" id="KW-1185">Reference proteome</keyword>
<feature type="region of interest" description="Disordered" evidence="1">
    <location>
        <begin position="73"/>
        <end position="98"/>
    </location>
</feature>
<evidence type="ECO:0000313" key="4">
    <source>
        <dbReference type="Proteomes" id="UP000030672"/>
    </source>
</evidence>
<keyword evidence="2" id="KW-0472">Membrane</keyword>